<dbReference type="EMBL" id="APLQ01000005">
    <property type="protein sequence ID" value="ENO17124.1"/>
    <property type="molecule type" value="Genomic_DNA"/>
</dbReference>
<sequence length="147" mass="16593">MPMVRLAKPDDYERFRDDPSLWVIPWEPRMGPGNPTDDPVKGAALFNDWQCAVAAGREPNSDSASRLGRIISTCLENQKESWAKLLANEIVRINREPDYFLTMDFCRDDYPGPGVQARSELPFLHAAIKELPAETVIKLKGAANERH</sequence>
<protein>
    <submittedName>
        <fullName evidence="1">Uncharacterized protein</fullName>
    </submittedName>
</protein>
<evidence type="ECO:0000313" key="2">
    <source>
        <dbReference type="Proteomes" id="UP000013165"/>
    </source>
</evidence>
<keyword evidence="2" id="KW-1185">Reference proteome</keyword>
<name>N6WA58_9GAMM</name>
<reference evidence="1 2" key="1">
    <citation type="journal article" date="2013" name="Genome Announc.">
        <title>Genome Sequence of the Polycyclic Aromatic Hydrocarbon-Degrading Bacterium Strain Marinobacter nanhaiticus D15-8WT.</title>
        <authorList>
            <person name="Cui Z."/>
            <person name="Gao W."/>
            <person name="Li Q."/>
            <person name="Xu G."/>
            <person name="Zheng L."/>
        </authorList>
    </citation>
    <scope>NUCLEOTIDE SEQUENCE [LARGE SCALE GENOMIC DNA]</scope>
    <source>
        <strain evidence="1 2">D15-8W</strain>
    </source>
</reference>
<accession>N6WA58</accession>
<gene>
    <name evidence="1" type="ORF">J057_00624</name>
</gene>
<organism evidence="1 2">
    <name type="scientific">Marinobacter nanhaiticus D15-8W</name>
    <dbReference type="NCBI Taxonomy" id="626887"/>
    <lineage>
        <taxon>Bacteria</taxon>
        <taxon>Pseudomonadati</taxon>
        <taxon>Pseudomonadota</taxon>
        <taxon>Gammaproteobacteria</taxon>
        <taxon>Pseudomonadales</taxon>
        <taxon>Marinobacteraceae</taxon>
        <taxon>Marinobacter</taxon>
    </lineage>
</organism>
<dbReference type="HOGENOM" id="CLU_1765824_0_0_6"/>
<evidence type="ECO:0000313" key="1">
    <source>
        <dbReference type="EMBL" id="ENO17124.1"/>
    </source>
</evidence>
<dbReference type="STRING" id="626887.J057_00624"/>
<dbReference type="AlphaFoldDB" id="N6WA58"/>
<dbReference type="Proteomes" id="UP000013165">
    <property type="component" value="Unassembled WGS sequence"/>
</dbReference>
<comment type="caution">
    <text evidence="1">The sequence shown here is derived from an EMBL/GenBank/DDBJ whole genome shotgun (WGS) entry which is preliminary data.</text>
</comment>
<proteinExistence type="predicted"/>